<evidence type="ECO:0000256" key="3">
    <source>
        <dbReference type="ARBA" id="ARBA00023163"/>
    </source>
</evidence>
<dbReference type="Gene3D" id="1.20.120.530">
    <property type="entry name" value="GntR ligand-binding domain-like"/>
    <property type="match status" value="1"/>
</dbReference>
<dbReference type="RefSeq" id="WP_160972743.1">
    <property type="nucleotide sequence ID" value="NZ_WWEN01000003.1"/>
</dbReference>
<evidence type="ECO:0000313" key="6">
    <source>
        <dbReference type="Proteomes" id="UP000479043"/>
    </source>
</evidence>
<dbReference type="GO" id="GO:0003700">
    <property type="term" value="F:DNA-binding transcription factor activity"/>
    <property type="evidence" value="ECO:0007669"/>
    <property type="project" value="InterPro"/>
</dbReference>
<dbReference type="InterPro" id="IPR036390">
    <property type="entry name" value="WH_DNA-bd_sf"/>
</dbReference>
<keyword evidence="1" id="KW-0805">Transcription regulation</keyword>
<reference evidence="5 6" key="1">
    <citation type="submission" date="2020-01" db="EMBL/GenBank/DDBJ databases">
        <authorList>
            <person name="Chen S."/>
        </authorList>
    </citation>
    <scope>NUCLEOTIDE SEQUENCE [LARGE SCALE GENOMIC DNA]</scope>
    <source>
        <strain evidence="5 6">GS-10</strain>
    </source>
</reference>
<keyword evidence="2" id="KW-0238">DNA-binding</keyword>
<sequence length="207" mass="23578">MSETPAITADRIYDTLSQRIIRGELAPGEKLRQDHIAREFDTSHVPVREALLKLQAHGLAVSQPRRGMRVSALDPAELREITEMRVVLEDLALHHACFQMTNADFAKADAARKACDEAEDLPTWEARNRAFHRAILAPCGMPRLMAAIDDLHMASARHLLASWQSGWQQREDKEHAAILMLMRRRDAEGAADLLRRHLRRADRISRR</sequence>
<evidence type="ECO:0000313" key="5">
    <source>
        <dbReference type="EMBL" id="MYM55030.1"/>
    </source>
</evidence>
<evidence type="ECO:0000256" key="1">
    <source>
        <dbReference type="ARBA" id="ARBA00023015"/>
    </source>
</evidence>
<dbReference type="PANTHER" id="PTHR43537">
    <property type="entry name" value="TRANSCRIPTIONAL REGULATOR, GNTR FAMILY"/>
    <property type="match status" value="1"/>
</dbReference>
<dbReference type="SMART" id="SM00895">
    <property type="entry name" value="FCD"/>
    <property type="match status" value="1"/>
</dbReference>
<evidence type="ECO:0000259" key="4">
    <source>
        <dbReference type="PROSITE" id="PS50949"/>
    </source>
</evidence>
<dbReference type="Pfam" id="PF07729">
    <property type="entry name" value="FCD"/>
    <property type="match status" value="1"/>
</dbReference>
<proteinExistence type="predicted"/>
<comment type="caution">
    <text evidence="5">The sequence shown here is derived from an EMBL/GenBank/DDBJ whole genome shotgun (WGS) entry which is preliminary data.</text>
</comment>
<keyword evidence="6" id="KW-1185">Reference proteome</keyword>
<dbReference type="Proteomes" id="UP000479043">
    <property type="component" value="Unassembled WGS sequence"/>
</dbReference>
<dbReference type="PANTHER" id="PTHR43537:SF49">
    <property type="entry name" value="TRANSCRIPTIONAL REGULATORY PROTEIN"/>
    <property type="match status" value="1"/>
</dbReference>
<dbReference type="PROSITE" id="PS50949">
    <property type="entry name" value="HTH_GNTR"/>
    <property type="match status" value="1"/>
</dbReference>
<dbReference type="SUPFAM" id="SSF46785">
    <property type="entry name" value="Winged helix' DNA-binding domain"/>
    <property type="match status" value="1"/>
</dbReference>
<evidence type="ECO:0000256" key="2">
    <source>
        <dbReference type="ARBA" id="ARBA00023125"/>
    </source>
</evidence>
<dbReference type="InterPro" id="IPR008920">
    <property type="entry name" value="TF_FadR/GntR_C"/>
</dbReference>
<dbReference type="SMART" id="SM00345">
    <property type="entry name" value="HTH_GNTR"/>
    <property type="match status" value="1"/>
</dbReference>
<keyword evidence="3" id="KW-0804">Transcription</keyword>
<dbReference type="SUPFAM" id="SSF48008">
    <property type="entry name" value="GntR ligand-binding domain-like"/>
    <property type="match status" value="1"/>
</dbReference>
<dbReference type="InterPro" id="IPR036388">
    <property type="entry name" value="WH-like_DNA-bd_sf"/>
</dbReference>
<protein>
    <submittedName>
        <fullName evidence="5">FCD domain-containing protein</fullName>
    </submittedName>
</protein>
<dbReference type="InterPro" id="IPR000524">
    <property type="entry name" value="Tscrpt_reg_HTH_GntR"/>
</dbReference>
<dbReference type="AlphaFoldDB" id="A0A6L8LKK0"/>
<name>A0A6L8LKK0_9RHOB</name>
<dbReference type="CDD" id="cd07377">
    <property type="entry name" value="WHTH_GntR"/>
    <property type="match status" value="1"/>
</dbReference>
<gene>
    <name evidence="5" type="ORF">GR167_06925</name>
</gene>
<dbReference type="EMBL" id="WWEN01000003">
    <property type="protein sequence ID" value="MYM55030.1"/>
    <property type="molecule type" value="Genomic_DNA"/>
</dbReference>
<dbReference type="GO" id="GO:0003677">
    <property type="term" value="F:DNA binding"/>
    <property type="evidence" value="ECO:0007669"/>
    <property type="project" value="UniProtKB-KW"/>
</dbReference>
<dbReference type="InterPro" id="IPR011711">
    <property type="entry name" value="GntR_C"/>
</dbReference>
<dbReference type="Pfam" id="PF00392">
    <property type="entry name" value="GntR"/>
    <property type="match status" value="1"/>
</dbReference>
<dbReference type="Gene3D" id="1.10.10.10">
    <property type="entry name" value="Winged helix-like DNA-binding domain superfamily/Winged helix DNA-binding domain"/>
    <property type="match status" value="1"/>
</dbReference>
<feature type="domain" description="HTH gntR-type" evidence="4">
    <location>
        <begin position="6"/>
        <end position="73"/>
    </location>
</feature>
<organism evidence="5 6">
    <name type="scientific">Thalassovita mangrovi</name>
    <dbReference type="NCBI Taxonomy" id="2692236"/>
    <lineage>
        <taxon>Bacteria</taxon>
        <taxon>Pseudomonadati</taxon>
        <taxon>Pseudomonadota</taxon>
        <taxon>Alphaproteobacteria</taxon>
        <taxon>Rhodobacterales</taxon>
        <taxon>Roseobacteraceae</taxon>
        <taxon>Thalassovita</taxon>
    </lineage>
</organism>
<accession>A0A6L8LKK0</accession>